<protein>
    <submittedName>
        <fullName evidence="1">Uncharacterized protein</fullName>
    </submittedName>
</protein>
<dbReference type="OrthoDB" id="6426306at2759"/>
<comment type="caution">
    <text evidence="1">The sequence shown here is derived from an EMBL/GenBank/DDBJ whole genome shotgun (WGS) entry which is preliminary data.</text>
</comment>
<dbReference type="AlphaFoldDB" id="A0A4Y2CY17"/>
<dbReference type="Proteomes" id="UP000499080">
    <property type="component" value="Unassembled WGS sequence"/>
</dbReference>
<accession>A0A4Y2CY17</accession>
<dbReference type="EMBL" id="BGPR01000269">
    <property type="protein sequence ID" value="GBM09362.1"/>
    <property type="molecule type" value="Genomic_DNA"/>
</dbReference>
<dbReference type="InterPro" id="IPR021109">
    <property type="entry name" value="Peptidase_aspartic_dom_sf"/>
</dbReference>
<reference evidence="1 2" key="1">
    <citation type="journal article" date="2019" name="Sci. Rep.">
        <title>Orb-weaving spider Araneus ventricosus genome elucidates the spidroin gene catalogue.</title>
        <authorList>
            <person name="Kono N."/>
            <person name="Nakamura H."/>
            <person name="Ohtoshi R."/>
            <person name="Moran D.A.P."/>
            <person name="Shinohara A."/>
            <person name="Yoshida Y."/>
            <person name="Fujiwara M."/>
            <person name="Mori M."/>
            <person name="Tomita M."/>
            <person name="Arakawa K."/>
        </authorList>
    </citation>
    <scope>NUCLEOTIDE SEQUENCE [LARGE SCALE GENOMIC DNA]</scope>
</reference>
<proteinExistence type="predicted"/>
<dbReference type="PANTHER" id="PTHR47331">
    <property type="entry name" value="PHD-TYPE DOMAIN-CONTAINING PROTEIN"/>
    <property type="match status" value="1"/>
</dbReference>
<name>A0A4Y2CY17_ARAVE</name>
<keyword evidence="2" id="KW-1185">Reference proteome</keyword>
<gene>
    <name evidence="1" type="ORF">AVEN_184072_1</name>
</gene>
<evidence type="ECO:0000313" key="2">
    <source>
        <dbReference type="Proteomes" id="UP000499080"/>
    </source>
</evidence>
<dbReference type="PANTHER" id="PTHR47331:SF5">
    <property type="entry name" value="RIBONUCLEASE H"/>
    <property type="match status" value="1"/>
</dbReference>
<evidence type="ECO:0000313" key="1">
    <source>
        <dbReference type="EMBL" id="GBM09362.1"/>
    </source>
</evidence>
<dbReference type="Gene3D" id="2.40.70.10">
    <property type="entry name" value="Acid Proteases"/>
    <property type="match status" value="1"/>
</dbReference>
<organism evidence="1 2">
    <name type="scientific">Araneus ventricosus</name>
    <name type="common">Orbweaver spider</name>
    <name type="synonym">Epeira ventricosa</name>
    <dbReference type="NCBI Taxonomy" id="182803"/>
    <lineage>
        <taxon>Eukaryota</taxon>
        <taxon>Metazoa</taxon>
        <taxon>Ecdysozoa</taxon>
        <taxon>Arthropoda</taxon>
        <taxon>Chelicerata</taxon>
        <taxon>Arachnida</taxon>
        <taxon>Araneae</taxon>
        <taxon>Araneomorphae</taxon>
        <taxon>Entelegynae</taxon>
        <taxon>Araneoidea</taxon>
        <taxon>Araneidae</taxon>
        <taxon>Araneus</taxon>
    </lineage>
</organism>
<sequence length="470" mass="53326">MCESCFPEEFLRIWNRCPSSSSVDAKERLTNLMNFFRTEVEGEERINLAMAGFGLNEKSSTQTLKKKQWHNGRNKISTAANLLTTSAKDFKQSCVFCTGTHSSADCFSAQKLSLADRLNILKEKNCCSACLNGGHSIGKCRLFLKCVVCGKKHVPLMCEAVESRKHESKKDEEKEAANEVNMSKINLDPKVFLQTLKVKTISDKKKVSVRIILDSGSQRSYILKSLAEEMGYIPVRKETLVHSLFGGVKSEKFEYTCYQIRLRSLDNNFTCNFEALDQLTICNDVTPVNAGLWMKKVQEMNITLTDVGEKSQPVEALIGADLFGKFLTGQCRVLSCGLVAIETSLGCILSGKVPENRVTSSNSMLVTTLFVKELDILDLWKIDSIGIKDPIEKLSKKELEDLTKEHFLQTVRYNDDKRYEVHLPWLDNYAPLPDNLELAIRRLESTTKKLLHENLYDALKEYFWNVYMKV</sequence>